<dbReference type="Pfam" id="PF05050">
    <property type="entry name" value="Methyltransf_21"/>
    <property type="match status" value="1"/>
</dbReference>
<reference evidence="2" key="1">
    <citation type="submission" date="2021-06" db="EMBL/GenBank/DDBJ databases">
        <authorList>
            <person name="Hodson N. C."/>
            <person name="Mongue J. A."/>
            <person name="Jaron S. K."/>
        </authorList>
    </citation>
    <scope>NUCLEOTIDE SEQUENCE</scope>
</reference>
<dbReference type="Proteomes" id="UP000708208">
    <property type="component" value="Unassembled WGS sequence"/>
</dbReference>
<dbReference type="GO" id="GO:0005886">
    <property type="term" value="C:plasma membrane"/>
    <property type="evidence" value="ECO:0007669"/>
    <property type="project" value="TreeGrafter"/>
</dbReference>
<dbReference type="GO" id="GO:0005794">
    <property type="term" value="C:Golgi apparatus"/>
    <property type="evidence" value="ECO:0007669"/>
    <property type="project" value="TreeGrafter"/>
</dbReference>
<dbReference type="InterPro" id="IPR053202">
    <property type="entry name" value="EGF_Rcpt_Signaling_Reg"/>
</dbReference>
<proteinExistence type="predicted"/>
<gene>
    <name evidence="2" type="ORF">AFUS01_LOCUS20685</name>
</gene>
<dbReference type="GO" id="GO:0031902">
    <property type="term" value="C:late endosome membrane"/>
    <property type="evidence" value="ECO:0007669"/>
    <property type="project" value="TreeGrafter"/>
</dbReference>
<dbReference type="PANTHER" id="PTHR34009">
    <property type="entry name" value="PROTEIN STAR"/>
    <property type="match status" value="1"/>
</dbReference>
<dbReference type="AlphaFoldDB" id="A0A8J2KBD9"/>
<dbReference type="GO" id="GO:0006888">
    <property type="term" value="P:endoplasmic reticulum to Golgi vesicle-mediated transport"/>
    <property type="evidence" value="ECO:0007669"/>
    <property type="project" value="TreeGrafter"/>
</dbReference>
<dbReference type="InterPro" id="IPR006342">
    <property type="entry name" value="FkbM_mtfrase"/>
</dbReference>
<evidence type="ECO:0000313" key="2">
    <source>
        <dbReference type="EMBL" id="CAG7732151.1"/>
    </source>
</evidence>
<sequence length="162" mass="18110">MDFSLNAEPMMGNDTLTQCSTTVPKQLHFFQNVVVMGSLHPKKKHPDRIPVLVQCVPLYTILLAMNRIVVDFSSLDIEGTELDVLRTIPFEKVFMKVIATERAGFQNTSSALSIKFTPGGAALYTQAIEKPAFTIRQLCIPPFVPQTPHSAWFLAQQAQHRP</sequence>
<protein>
    <recommendedName>
        <fullName evidence="1">Methyltransferase FkbM domain-containing protein</fullName>
    </recommendedName>
</protein>
<evidence type="ECO:0000259" key="1">
    <source>
        <dbReference type="Pfam" id="PF05050"/>
    </source>
</evidence>
<dbReference type="GO" id="GO:0005789">
    <property type="term" value="C:endoplasmic reticulum membrane"/>
    <property type="evidence" value="ECO:0007669"/>
    <property type="project" value="TreeGrafter"/>
</dbReference>
<comment type="caution">
    <text evidence="2">The sequence shown here is derived from an EMBL/GenBank/DDBJ whole genome shotgun (WGS) entry which is preliminary data.</text>
</comment>
<accession>A0A8J2KBD9</accession>
<feature type="domain" description="Methyltransferase FkbM" evidence="1">
    <location>
        <begin position="47"/>
        <end position="106"/>
    </location>
</feature>
<dbReference type="OrthoDB" id="6357215at2759"/>
<evidence type="ECO:0000313" key="3">
    <source>
        <dbReference type="Proteomes" id="UP000708208"/>
    </source>
</evidence>
<dbReference type="GO" id="GO:0016197">
    <property type="term" value="P:endosomal transport"/>
    <property type="evidence" value="ECO:0007669"/>
    <property type="project" value="TreeGrafter"/>
</dbReference>
<organism evidence="2 3">
    <name type="scientific">Allacma fusca</name>
    <dbReference type="NCBI Taxonomy" id="39272"/>
    <lineage>
        <taxon>Eukaryota</taxon>
        <taxon>Metazoa</taxon>
        <taxon>Ecdysozoa</taxon>
        <taxon>Arthropoda</taxon>
        <taxon>Hexapoda</taxon>
        <taxon>Collembola</taxon>
        <taxon>Symphypleona</taxon>
        <taxon>Sminthuridae</taxon>
        <taxon>Allacma</taxon>
    </lineage>
</organism>
<name>A0A8J2KBD9_9HEXA</name>
<dbReference type="PANTHER" id="PTHR34009:SF2">
    <property type="entry name" value="PROTEIN STAR"/>
    <property type="match status" value="1"/>
</dbReference>
<keyword evidence="3" id="KW-1185">Reference proteome</keyword>
<dbReference type="EMBL" id="CAJVCH010225841">
    <property type="protein sequence ID" value="CAG7732151.1"/>
    <property type="molecule type" value="Genomic_DNA"/>
</dbReference>